<sequence length="194" mass="21826">MDIFTSRSVNVPIPKIKMFKEHWMEIYTPLVNIMGLQVRMNLKVPCVDLRIEDDNNQLCLEKGIQFLNAILDGFAPDQAVNLLKNGTCLVKFHISEIKRLSGDNVSRAIGRIIGREGKVKSAIEHTMGVCMLIKEDEIFMLGDEEGIKKAKESISRLVLGAHPGSILNKLKVIASKQRKGCFETVHLKNEENLL</sequence>
<keyword evidence="7" id="KW-1185">Reference proteome</keyword>
<evidence type="ECO:0000256" key="1">
    <source>
        <dbReference type="ARBA" id="ARBA00011420"/>
    </source>
</evidence>
<dbReference type="HOGENOM" id="CLU_064992_1_0_1"/>
<dbReference type="GO" id="GO:0003723">
    <property type="term" value="F:RNA binding"/>
    <property type="evidence" value="ECO:0007669"/>
    <property type="project" value="UniProtKB-KW"/>
</dbReference>
<dbReference type="InParanoid" id="L7JVD8"/>
<dbReference type="OrthoDB" id="1932641at2759"/>
<dbReference type="SMART" id="SM00322">
    <property type="entry name" value="KH"/>
    <property type="match status" value="1"/>
</dbReference>
<dbReference type="VEuPathDB" id="MicrosporidiaDB:THOM_2059"/>
<dbReference type="Pfam" id="PF22891">
    <property type="entry name" value="KH_PNO1_2nd"/>
    <property type="match status" value="1"/>
</dbReference>
<dbReference type="SUPFAM" id="SSF54791">
    <property type="entry name" value="Eukaryotic type KH-domain (KH-domain type I)"/>
    <property type="match status" value="1"/>
</dbReference>
<dbReference type="FunCoup" id="L7JVD8">
    <property type="interactions" value="119"/>
</dbReference>
<proteinExistence type="predicted"/>
<feature type="domain" description="K Homology" evidence="5">
    <location>
        <begin position="86"/>
        <end position="159"/>
    </location>
</feature>
<dbReference type="STRING" id="72359.L7JVD8"/>
<protein>
    <recommendedName>
        <fullName evidence="2">Pre-rRNA-processing protein PNO1</fullName>
    </recommendedName>
</protein>
<dbReference type="GO" id="GO:0005730">
    <property type="term" value="C:nucleolus"/>
    <property type="evidence" value="ECO:0007669"/>
    <property type="project" value="EnsemblFungi"/>
</dbReference>
<keyword evidence="3" id="KW-0694">RNA-binding</keyword>
<dbReference type="PANTHER" id="PTHR12826:SF13">
    <property type="entry name" value="RNA-BINDING PROTEIN PNO1"/>
    <property type="match status" value="1"/>
</dbReference>
<evidence type="ECO:0000313" key="6">
    <source>
        <dbReference type="EMBL" id="ELQ75016.1"/>
    </source>
</evidence>
<dbReference type="Proteomes" id="UP000011185">
    <property type="component" value="Unassembled WGS sequence"/>
</dbReference>
<evidence type="ECO:0000256" key="4">
    <source>
        <dbReference type="ARBA" id="ARBA00025554"/>
    </source>
</evidence>
<comment type="subunit">
    <text evidence="1">Component of the small ribosomal subunit, ribosomal RNA processing complex (SSU RRP complex).</text>
</comment>
<evidence type="ECO:0000256" key="2">
    <source>
        <dbReference type="ARBA" id="ARBA00016042"/>
    </source>
</evidence>
<evidence type="ECO:0000256" key="3">
    <source>
        <dbReference type="ARBA" id="ARBA00022884"/>
    </source>
</evidence>
<organism evidence="6 7">
    <name type="scientific">Trachipleistophora hominis</name>
    <name type="common">Microsporidian parasite</name>
    <dbReference type="NCBI Taxonomy" id="72359"/>
    <lineage>
        <taxon>Eukaryota</taxon>
        <taxon>Fungi</taxon>
        <taxon>Fungi incertae sedis</taxon>
        <taxon>Microsporidia</taxon>
        <taxon>Pleistophoridae</taxon>
        <taxon>Trachipleistophora</taxon>
    </lineage>
</organism>
<dbReference type="AlphaFoldDB" id="L7JVD8"/>
<dbReference type="InterPro" id="IPR055211">
    <property type="entry name" value="KH_PNO1_2nd"/>
</dbReference>
<reference evidence="6 7" key="1">
    <citation type="journal article" date="2012" name="PLoS Pathog.">
        <title>The genome of the obligate intracellular parasite Trachipleistophora hominis: new insights into microsporidian genome dynamics and reductive evolution.</title>
        <authorList>
            <person name="Heinz E."/>
            <person name="Williams T.A."/>
            <person name="Nakjang S."/>
            <person name="Noel C.J."/>
            <person name="Swan D.C."/>
            <person name="Goldberg A.V."/>
            <person name="Harris S.R."/>
            <person name="Weinmaier T."/>
            <person name="Markert S."/>
            <person name="Becher D."/>
            <person name="Bernhardt J."/>
            <person name="Dagan T."/>
            <person name="Hacker C."/>
            <person name="Lucocq J.M."/>
            <person name="Schweder T."/>
            <person name="Rattei T."/>
            <person name="Hall N."/>
            <person name="Hirt R.P."/>
            <person name="Embley T.M."/>
        </authorList>
    </citation>
    <scope>NUCLEOTIDE SEQUENCE [LARGE SCALE GENOMIC DNA]</scope>
</reference>
<accession>L7JVD8</accession>
<dbReference type="GO" id="GO:0000502">
    <property type="term" value="C:proteasome complex"/>
    <property type="evidence" value="ECO:0007669"/>
    <property type="project" value="UniProtKB-KW"/>
</dbReference>
<comment type="function">
    <text evidence="4">Required for small ribosomal subunit (SSU) synthesis. Has a role in the processing of early nucleolar and late cytoplasmic pre-RNA species.</text>
</comment>
<keyword evidence="6" id="KW-0647">Proteasome</keyword>
<dbReference type="InterPro" id="IPR004087">
    <property type="entry name" value="KH_dom"/>
</dbReference>
<evidence type="ECO:0000313" key="7">
    <source>
        <dbReference type="Proteomes" id="UP000011185"/>
    </source>
</evidence>
<dbReference type="InterPro" id="IPR036612">
    <property type="entry name" value="KH_dom_type_1_sf"/>
</dbReference>
<gene>
    <name evidence="6" type="ORF">THOM_2059</name>
</gene>
<evidence type="ECO:0000259" key="5">
    <source>
        <dbReference type="SMART" id="SM00322"/>
    </source>
</evidence>
<dbReference type="EMBL" id="JH993998">
    <property type="protein sequence ID" value="ELQ75016.1"/>
    <property type="molecule type" value="Genomic_DNA"/>
</dbReference>
<name>L7JVD8_TRAHO</name>
<dbReference type="PANTHER" id="PTHR12826">
    <property type="entry name" value="RIBONUCLEASE Y"/>
    <property type="match status" value="1"/>
</dbReference>
<dbReference type="Gene3D" id="3.30.1370.10">
    <property type="entry name" value="K Homology domain, type 1"/>
    <property type="match status" value="1"/>
</dbReference>
<dbReference type="OMA" id="TPLRNNW"/>